<dbReference type="Proteomes" id="UP000266188">
    <property type="component" value="Unassembled WGS sequence"/>
</dbReference>
<name>A0A3A2Z4T3_9EURO</name>
<organism evidence="1 2">
    <name type="scientific">Aspergillus sclerotialis</name>
    <dbReference type="NCBI Taxonomy" id="2070753"/>
    <lineage>
        <taxon>Eukaryota</taxon>
        <taxon>Fungi</taxon>
        <taxon>Dikarya</taxon>
        <taxon>Ascomycota</taxon>
        <taxon>Pezizomycotina</taxon>
        <taxon>Eurotiomycetes</taxon>
        <taxon>Eurotiomycetidae</taxon>
        <taxon>Eurotiales</taxon>
        <taxon>Aspergillaceae</taxon>
        <taxon>Aspergillus</taxon>
        <taxon>Aspergillus subgen. Polypaecilum</taxon>
    </lineage>
</organism>
<feature type="non-terminal residue" evidence="1">
    <location>
        <position position="158"/>
    </location>
</feature>
<comment type="caution">
    <text evidence="1">The sequence shown here is derived from an EMBL/GenBank/DDBJ whole genome shotgun (WGS) entry which is preliminary data.</text>
</comment>
<dbReference type="AlphaFoldDB" id="A0A3A2Z4T3"/>
<accession>A0A3A2Z4T3</accession>
<dbReference type="STRING" id="2070753.A0A3A2Z4T3"/>
<dbReference type="GO" id="GO:0000981">
    <property type="term" value="F:DNA-binding transcription factor activity, RNA polymerase II-specific"/>
    <property type="evidence" value="ECO:0007669"/>
    <property type="project" value="TreeGrafter"/>
</dbReference>
<reference evidence="2" key="1">
    <citation type="submission" date="2017-02" db="EMBL/GenBank/DDBJ databases">
        <authorList>
            <person name="Tafer H."/>
            <person name="Lopandic K."/>
        </authorList>
    </citation>
    <scope>NUCLEOTIDE SEQUENCE [LARGE SCALE GENOMIC DNA]</scope>
    <source>
        <strain evidence="2">CBS 366.77</strain>
    </source>
</reference>
<dbReference type="PANTHER" id="PTHR47657">
    <property type="entry name" value="STEROL REGULATORY ELEMENT-BINDING PROTEIN ECM22"/>
    <property type="match status" value="1"/>
</dbReference>
<proteinExistence type="predicted"/>
<protein>
    <submittedName>
        <fullName evidence="1">GAL4</fullName>
    </submittedName>
</protein>
<dbReference type="PANTHER" id="PTHR47657:SF12">
    <property type="entry name" value="ZN(II)2CYS6 TRANSCRIPTION FACTOR (EUROFUNG)"/>
    <property type="match status" value="1"/>
</dbReference>
<evidence type="ECO:0000313" key="2">
    <source>
        <dbReference type="Proteomes" id="UP000266188"/>
    </source>
</evidence>
<feature type="non-terminal residue" evidence="1">
    <location>
        <position position="1"/>
    </location>
</feature>
<sequence>RSWASLQHGLTTTLNSMHPVWKQESGLARALEADRAPASANSPVMAEFQFHEEDLASLDQIIPALQSVQERLGHNQEHYVRIGELIELVRHFRRILPTQSPEQAFECIQPLRRWLFWLPPAMLRGGSGDVDALAVIAQFYGVGVALDGIFPNMGGAYL</sequence>
<dbReference type="EMBL" id="MVGC01001464">
    <property type="protein sequence ID" value="RJE17173.1"/>
    <property type="molecule type" value="Genomic_DNA"/>
</dbReference>
<keyword evidence="2" id="KW-1185">Reference proteome</keyword>
<evidence type="ECO:0000313" key="1">
    <source>
        <dbReference type="EMBL" id="RJE17173.1"/>
    </source>
</evidence>
<gene>
    <name evidence="1" type="ORF">PHISCL_10490</name>
</gene>
<dbReference type="OrthoDB" id="1924260at2759"/>
<dbReference type="InterPro" id="IPR052400">
    <property type="entry name" value="Zn2-C6_fungal_TF"/>
</dbReference>